<feature type="transmembrane region" description="Helical" evidence="7">
    <location>
        <begin position="149"/>
        <end position="168"/>
    </location>
</feature>
<protein>
    <submittedName>
        <fullName evidence="8">Lipopolysaccharide biosynthesis protein</fullName>
    </submittedName>
</protein>
<feature type="transmembrane region" description="Helical" evidence="7">
    <location>
        <begin position="386"/>
        <end position="403"/>
    </location>
</feature>
<keyword evidence="4 7" id="KW-0812">Transmembrane</keyword>
<dbReference type="PANTHER" id="PTHR30250">
    <property type="entry name" value="PST FAMILY PREDICTED COLANIC ACID TRANSPORTER"/>
    <property type="match status" value="1"/>
</dbReference>
<dbReference type="CDD" id="cd13127">
    <property type="entry name" value="MATE_tuaB_like"/>
    <property type="match status" value="1"/>
</dbReference>
<proteinExistence type="inferred from homology"/>
<dbReference type="Pfam" id="PF13440">
    <property type="entry name" value="Polysacc_synt_3"/>
    <property type="match status" value="1"/>
</dbReference>
<comment type="subcellular location">
    <subcellularLocation>
        <location evidence="1">Cell membrane</location>
        <topology evidence="1">Multi-pass membrane protein</topology>
    </subcellularLocation>
</comment>
<evidence type="ECO:0000256" key="1">
    <source>
        <dbReference type="ARBA" id="ARBA00004651"/>
    </source>
</evidence>
<dbReference type="EMBL" id="CP102290">
    <property type="protein sequence ID" value="UWP59070.1"/>
    <property type="molecule type" value="Genomic_DNA"/>
</dbReference>
<keyword evidence="3" id="KW-1003">Cell membrane</keyword>
<feature type="transmembrane region" description="Helical" evidence="7">
    <location>
        <begin position="358"/>
        <end position="380"/>
    </location>
</feature>
<comment type="similarity">
    <text evidence="2">Belongs to the polysaccharide synthase family.</text>
</comment>
<sequence length="482" mass="54176">MAKDKTIQESMGWSLFSEVAVKFVVPITNMILARVLTPDAFGVVAVCNMLVSFVDLITDAGFGKYLVQHDFESEEEKERYADVSFWTNLGISALMTALIILFRFPIASFLGHRDYGNVIAIASVQLMITSVSSIQTALFRRQFEFKKLFAARISAAAAPLMITVPLALALRSFWALIIGNISGALVNAIVLTAFSKWRPGFFYEVRILKRMFNYSFWSLCEALANWAIFWVDTFIVGSMFSEYQLGLYKNSTNMVQSIMGMLSASMSPVLLSALSRLKNSKKEYCDAFLSIYHLILYLVLPMGAGLFLYRETATLLLFGNQWSEAANIVGAWGLMMLCSVTFYSLPAELYKSRGIPRILFLFQMLYLAVLIPVCIVSAGYGFWIMVYARCLCVLWQMVISVIFMKRYIGIAPGRFFATFPIPCLTTGCMAAGAVFMRRFLKGTLGDMIAVIVCVIIYMIFLALFARRRIAGSVRRIRDDSLK</sequence>
<feature type="transmembrane region" description="Helical" evidence="7">
    <location>
        <begin position="329"/>
        <end position="346"/>
    </location>
</feature>
<evidence type="ECO:0000313" key="8">
    <source>
        <dbReference type="EMBL" id="UWP59070.1"/>
    </source>
</evidence>
<evidence type="ECO:0000256" key="3">
    <source>
        <dbReference type="ARBA" id="ARBA00022475"/>
    </source>
</evidence>
<dbReference type="InterPro" id="IPR050833">
    <property type="entry name" value="Poly_Biosynth_Transport"/>
</dbReference>
<feature type="transmembrane region" description="Helical" evidence="7">
    <location>
        <begin position="415"/>
        <end position="435"/>
    </location>
</feature>
<feature type="transmembrane region" description="Helical" evidence="7">
    <location>
        <begin position="447"/>
        <end position="465"/>
    </location>
</feature>
<name>A0ABY5VEX7_9FIRM</name>
<dbReference type="PANTHER" id="PTHR30250:SF10">
    <property type="entry name" value="LIPOPOLYSACCHARIDE BIOSYNTHESIS PROTEIN WZXC"/>
    <property type="match status" value="1"/>
</dbReference>
<gene>
    <name evidence="8" type="ORF">NQ502_17145</name>
</gene>
<keyword evidence="9" id="KW-1185">Reference proteome</keyword>
<dbReference type="RefSeq" id="WP_044983564.1">
    <property type="nucleotide sequence ID" value="NZ_CABLBR010000038.1"/>
</dbReference>
<feature type="transmembrane region" description="Helical" evidence="7">
    <location>
        <begin position="83"/>
        <end position="106"/>
    </location>
</feature>
<evidence type="ECO:0000256" key="5">
    <source>
        <dbReference type="ARBA" id="ARBA00022989"/>
    </source>
</evidence>
<feature type="transmembrane region" description="Helical" evidence="7">
    <location>
        <begin position="255"/>
        <end position="275"/>
    </location>
</feature>
<organism evidence="8 9">
    <name type="scientific">Ruminococcus gauvreauii</name>
    <dbReference type="NCBI Taxonomy" id="438033"/>
    <lineage>
        <taxon>Bacteria</taxon>
        <taxon>Bacillati</taxon>
        <taxon>Bacillota</taxon>
        <taxon>Clostridia</taxon>
        <taxon>Eubacteriales</taxon>
        <taxon>Oscillospiraceae</taxon>
        <taxon>Ruminococcus</taxon>
    </lineage>
</organism>
<feature type="transmembrane region" description="Helical" evidence="7">
    <location>
        <begin position="287"/>
        <end position="309"/>
    </location>
</feature>
<evidence type="ECO:0000256" key="2">
    <source>
        <dbReference type="ARBA" id="ARBA00007430"/>
    </source>
</evidence>
<reference evidence="8" key="1">
    <citation type="journal article" date="2022" name="Cell">
        <title>Design, construction, and in vivo augmentation of a complex gut microbiome.</title>
        <authorList>
            <person name="Cheng A.G."/>
            <person name="Ho P.Y."/>
            <person name="Aranda-Diaz A."/>
            <person name="Jain S."/>
            <person name="Yu F.B."/>
            <person name="Meng X."/>
            <person name="Wang M."/>
            <person name="Iakiviak M."/>
            <person name="Nagashima K."/>
            <person name="Zhao A."/>
            <person name="Murugkar P."/>
            <person name="Patil A."/>
            <person name="Atabakhsh K."/>
            <person name="Weakley A."/>
            <person name="Yan J."/>
            <person name="Brumbaugh A.R."/>
            <person name="Higginbottom S."/>
            <person name="Dimas A."/>
            <person name="Shiver A.L."/>
            <person name="Deutschbauer A."/>
            <person name="Neff N."/>
            <person name="Sonnenburg J.L."/>
            <person name="Huang K.C."/>
            <person name="Fischbach M.A."/>
        </authorList>
    </citation>
    <scope>NUCLEOTIDE SEQUENCE</scope>
    <source>
        <strain evidence="8">DSM 19829</strain>
    </source>
</reference>
<feature type="transmembrane region" description="Helical" evidence="7">
    <location>
        <begin position="118"/>
        <end position="137"/>
    </location>
</feature>
<evidence type="ECO:0000313" key="9">
    <source>
        <dbReference type="Proteomes" id="UP001060164"/>
    </source>
</evidence>
<evidence type="ECO:0000256" key="6">
    <source>
        <dbReference type="ARBA" id="ARBA00023136"/>
    </source>
</evidence>
<feature type="transmembrane region" description="Helical" evidence="7">
    <location>
        <begin position="174"/>
        <end position="194"/>
    </location>
</feature>
<keyword evidence="5 7" id="KW-1133">Transmembrane helix</keyword>
<evidence type="ECO:0000256" key="7">
    <source>
        <dbReference type="SAM" id="Phobius"/>
    </source>
</evidence>
<accession>A0ABY5VEX7</accession>
<evidence type="ECO:0000256" key="4">
    <source>
        <dbReference type="ARBA" id="ARBA00022692"/>
    </source>
</evidence>
<dbReference type="Proteomes" id="UP001060164">
    <property type="component" value="Chromosome"/>
</dbReference>
<keyword evidence="6 7" id="KW-0472">Membrane</keyword>
<feature type="transmembrane region" description="Helical" evidence="7">
    <location>
        <begin position="214"/>
        <end position="235"/>
    </location>
</feature>